<organism evidence="7 8">
    <name type="scientific">Dietzia aurantiaca</name>
    <dbReference type="NCBI Taxonomy" id="983873"/>
    <lineage>
        <taxon>Bacteria</taxon>
        <taxon>Bacillati</taxon>
        <taxon>Actinomycetota</taxon>
        <taxon>Actinomycetes</taxon>
        <taxon>Mycobacteriales</taxon>
        <taxon>Dietziaceae</taxon>
        <taxon>Dietzia</taxon>
    </lineage>
</organism>
<dbReference type="Pfam" id="PF00440">
    <property type="entry name" value="TetR_N"/>
    <property type="match status" value="1"/>
</dbReference>
<dbReference type="SUPFAM" id="SSF46689">
    <property type="entry name" value="Homeodomain-like"/>
    <property type="match status" value="1"/>
</dbReference>
<evidence type="ECO:0000256" key="1">
    <source>
        <dbReference type="ARBA" id="ARBA00022491"/>
    </source>
</evidence>
<dbReference type="PROSITE" id="PS50977">
    <property type="entry name" value="HTH_TETR_2"/>
    <property type="match status" value="1"/>
</dbReference>
<dbReference type="PANTHER" id="PTHR30055">
    <property type="entry name" value="HTH-TYPE TRANSCRIPTIONAL REGULATOR RUTR"/>
    <property type="match status" value="1"/>
</dbReference>
<dbReference type="Proteomes" id="UP001595836">
    <property type="component" value="Unassembled WGS sequence"/>
</dbReference>
<name>A0ABV9PVW0_9ACTN</name>
<dbReference type="SUPFAM" id="SSF48498">
    <property type="entry name" value="Tetracyclin repressor-like, C-terminal domain"/>
    <property type="match status" value="1"/>
</dbReference>
<keyword evidence="4" id="KW-0804">Transcription</keyword>
<feature type="DNA-binding region" description="H-T-H motif" evidence="5">
    <location>
        <begin position="31"/>
        <end position="50"/>
    </location>
</feature>
<proteinExistence type="predicted"/>
<dbReference type="InterPro" id="IPR001647">
    <property type="entry name" value="HTH_TetR"/>
</dbReference>
<feature type="domain" description="HTH tetR-type" evidence="6">
    <location>
        <begin position="8"/>
        <end position="68"/>
    </location>
</feature>
<reference evidence="8" key="1">
    <citation type="journal article" date="2019" name="Int. J. Syst. Evol. Microbiol.">
        <title>The Global Catalogue of Microorganisms (GCM) 10K type strain sequencing project: providing services to taxonomists for standard genome sequencing and annotation.</title>
        <authorList>
            <consortium name="The Broad Institute Genomics Platform"/>
            <consortium name="The Broad Institute Genome Sequencing Center for Infectious Disease"/>
            <person name="Wu L."/>
            <person name="Ma J."/>
        </authorList>
    </citation>
    <scope>NUCLEOTIDE SEQUENCE [LARGE SCALE GENOMIC DNA]</scope>
    <source>
        <strain evidence="8">JCM 11882</strain>
    </source>
</reference>
<evidence type="ECO:0000256" key="3">
    <source>
        <dbReference type="ARBA" id="ARBA00023125"/>
    </source>
</evidence>
<evidence type="ECO:0000313" key="7">
    <source>
        <dbReference type="EMBL" id="MFC4756465.1"/>
    </source>
</evidence>
<dbReference type="PANTHER" id="PTHR30055:SF228">
    <property type="entry name" value="TRANSCRIPTIONAL REGULATOR-RELATED"/>
    <property type="match status" value="1"/>
</dbReference>
<keyword evidence="8" id="KW-1185">Reference proteome</keyword>
<dbReference type="EMBL" id="JBHSHP010000061">
    <property type="protein sequence ID" value="MFC4756465.1"/>
    <property type="molecule type" value="Genomic_DNA"/>
</dbReference>
<gene>
    <name evidence="7" type="ORF">ACFO7U_17000</name>
</gene>
<keyword evidence="3 5" id="KW-0238">DNA-binding</keyword>
<accession>A0ABV9PVW0</accession>
<dbReference type="Pfam" id="PF13977">
    <property type="entry name" value="TetR_C_6"/>
    <property type="match status" value="1"/>
</dbReference>
<dbReference type="InterPro" id="IPR036271">
    <property type="entry name" value="Tet_transcr_reg_TetR-rel_C_sf"/>
</dbReference>
<dbReference type="InterPro" id="IPR050109">
    <property type="entry name" value="HTH-type_TetR-like_transc_reg"/>
</dbReference>
<dbReference type="RefSeq" id="WP_344997156.1">
    <property type="nucleotide sequence ID" value="NZ_BAABCD010000057.1"/>
</dbReference>
<comment type="caution">
    <text evidence="7">The sequence shown here is derived from an EMBL/GenBank/DDBJ whole genome shotgun (WGS) entry which is preliminary data.</text>
</comment>
<dbReference type="InterPro" id="IPR009057">
    <property type="entry name" value="Homeodomain-like_sf"/>
</dbReference>
<evidence type="ECO:0000256" key="5">
    <source>
        <dbReference type="PROSITE-ProRule" id="PRU00335"/>
    </source>
</evidence>
<protein>
    <submittedName>
        <fullName evidence="7">TetR/AcrR family transcriptional regulator</fullName>
    </submittedName>
</protein>
<evidence type="ECO:0000256" key="4">
    <source>
        <dbReference type="ARBA" id="ARBA00023163"/>
    </source>
</evidence>
<dbReference type="Gene3D" id="1.10.357.10">
    <property type="entry name" value="Tetracycline Repressor, domain 2"/>
    <property type="match status" value="1"/>
</dbReference>
<sequence>MPKVVDHDQRRAELALALWQVIHEQGIDGVTFRAVAQAAGVSVERVQHYFPSKDDLVLHGCRQMVASAVVDHGPPEAPGDPRTAAEELRSLLIGAMSESVDFKIGASVWAAYQSKAASSPGIGAIVTDALAERARALTRLLAGARGRGGREQPAPTSDDRRDALRLAALSEGLTLRVVVGAVRADEARRVIQAEVDRCVNDT</sequence>
<keyword evidence="2" id="KW-0805">Transcription regulation</keyword>
<keyword evidence="1" id="KW-0678">Repressor</keyword>
<evidence type="ECO:0000259" key="6">
    <source>
        <dbReference type="PROSITE" id="PS50977"/>
    </source>
</evidence>
<dbReference type="InterPro" id="IPR039538">
    <property type="entry name" value="BetI_C"/>
</dbReference>
<evidence type="ECO:0000256" key="2">
    <source>
        <dbReference type="ARBA" id="ARBA00023015"/>
    </source>
</evidence>
<evidence type="ECO:0000313" key="8">
    <source>
        <dbReference type="Proteomes" id="UP001595836"/>
    </source>
</evidence>